<comment type="similarity">
    <text evidence="1 6">Belongs to the lysophospholipase family.</text>
</comment>
<evidence type="ECO:0000256" key="1">
    <source>
        <dbReference type="ARBA" id="ARBA00008780"/>
    </source>
</evidence>
<dbReference type="GO" id="GO:0005829">
    <property type="term" value="C:cytosol"/>
    <property type="evidence" value="ECO:0007669"/>
    <property type="project" value="TreeGrafter"/>
</dbReference>
<evidence type="ECO:0000256" key="5">
    <source>
        <dbReference type="PROSITE-ProRule" id="PRU00555"/>
    </source>
</evidence>
<feature type="region of interest" description="Disordered" evidence="7">
    <location>
        <begin position="1"/>
        <end position="103"/>
    </location>
</feature>
<dbReference type="InterPro" id="IPR002642">
    <property type="entry name" value="LysoPLipase_cat_dom"/>
</dbReference>
<dbReference type="Pfam" id="PF01735">
    <property type="entry name" value="PLA2_B"/>
    <property type="match status" value="1"/>
</dbReference>
<dbReference type="Proteomes" id="UP000077248">
    <property type="component" value="Unassembled WGS sequence"/>
</dbReference>
<evidence type="ECO:0000256" key="2">
    <source>
        <dbReference type="ARBA" id="ARBA00022801"/>
    </source>
</evidence>
<organism evidence="9 10">
    <name type="scientific">Alternaria alternata</name>
    <name type="common">Alternaria rot fungus</name>
    <name type="synonym">Torula alternata</name>
    <dbReference type="NCBI Taxonomy" id="5599"/>
    <lineage>
        <taxon>Eukaryota</taxon>
        <taxon>Fungi</taxon>
        <taxon>Dikarya</taxon>
        <taxon>Ascomycota</taxon>
        <taxon>Pezizomycotina</taxon>
        <taxon>Dothideomycetes</taxon>
        <taxon>Pleosporomycetidae</taxon>
        <taxon>Pleosporales</taxon>
        <taxon>Pleosporineae</taxon>
        <taxon>Pleosporaceae</taxon>
        <taxon>Alternaria</taxon>
        <taxon>Alternaria sect. Alternaria</taxon>
        <taxon>Alternaria alternata complex</taxon>
    </lineage>
</organism>
<dbReference type="SMART" id="SM00022">
    <property type="entry name" value="PLAc"/>
    <property type="match status" value="1"/>
</dbReference>
<dbReference type="CDD" id="cd00147">
    <property type="entry name" value="cPLA2_like"/>
    <property type="match status" value="1"/>
</dbReference>
<dbReference type="EC" id="3.1.1.5" evidence="6"/>
<feature type="region of interest" description="Disordered" evidence="7">
    <location>
        <begin position="768"/>
        <end position="822"/>
    </location>
</feature>
<feature type="region of interest" description="Disordered" evidence="7">
    <location>
        <begin position="352"/>
        <end position="375"/>
    </location>
</feature>
<dbReference type="Gene3D" id="3.40.1090.10">
    <property type="entry name" value="Cytosolic phospholipase A2 catalytic domain"/>
    <property type="match status" value="1"/>
</dbReference>
<feature type="compositionally biased region" description="Low complexity" evidence="7">
    <location>
        <begin position="143"/>
        <end position="156"/>
    </location>
</feature>
<feature type="region of interest" description="Disordered" evidence="7">
    <location>
        <begin position="672"/>
        <end position="711"/>
    </location>
</feature>
<keyword evidence="4 5" id="KW-0443">Lipid metabolism</keyword>
<dbReference type="GeneID" id="29109212"/>
<proteinExistence type="inferred from homology"/>
<dbReference type="STRING" id="5599.A0A177DI69"/>
<reference evidence="9 10" key="1">
    <citation type="submission" date="2016-05" db="EMBL/GenBank/DDBJ databases">
        <title>Comparative analysis of secretome profiles of manganese(II)-oxidizing ascomycete fungi.</title>
        <authorList>
            <consortium name="DOE Joint Genome Institute"/>
            <person name="Zeiner C.A."/>
            <person name="Purvine S.O."/>
            <person name="Zink E.M."/>
            <person name="Wu S."/>
            <person name="Pasa-Tolic L."/>
            <person name="Chaput D.L."/>
            <person name="Haridas S."/>
            <person name="Grigoriev I.V."/>
            <person name="Santelli C.M."/>
            <person name="Hansel C.M."/>
        </authorList>
    </citation>
    <scope>NUCLEOTIDE SEQUENCE [LARGE SCALE GENOMIC DNA]</scope>
    <source>
        <strain evidence="9 10">SRC1lrK2f</strain>
    </source>
</reference>
<feature type="compositionally biased region" description="Polar residues" evidence="7">
    <location>
        <begin position="505"/>
        <end position="517"/>
    </location>
</feature>
<dbReference type="RefSeq" id="XP_018384864.1">
    <property type="nucleotide sequence ID" value="XM_018523618.1"/>
</dbReference>
<evidence type="ECO:0000256" key="6">
    <source>
        <dbReference type="RuleBase" id="RU362103"/>
    </source>
</evidence>
<feature type="domain" description="PLA2c" evidence="8">
    <location>
        <begin position="889"/>
        <end position="1491"/>
    </location>
</feature>
<dbReference type="GO" id="GO:0004622">
    <property type="term" value="F:phosphatidylcholine lysophospholipase activity"/>
    <property type="evidence" value="ECO:0007669"/>
    <property type="project" value="UniProtKB-EC"/>
</dbReference>
<dbReference type="InterPro" id="IPR016035">
    <property type="entry name" value="Acyl_Trfase/lysoPLipase"/>
</dbReference>
<sequence>MPYELRPEAKLKRPARYDESDDSDLSGSPEPKSENRDSVIDSQVSPPPNTLTATPGAPKPLILPTGAPHLSPNPSPEKDKPEVPRATIPNTSDPRGPLKSRGMAHVKYVKKPSRENASPETKRARHFNKTAKRIATSLEDGHSPAFSAPRPAAFPSLTDNAPPSLPVAIELTKHGMRELVEAMDAEDYERVRKIKRQFAAKYEADTSVCHISYGMALPIQTSLTILMMQVTFEELWPSIRQEIIERILDDFAQKNYPSPFYPVCRILDITKERLDAIMAENARVWTDDEIPPYFKEYRRRYPKAIVDPDEPPPHLPGSLLGEWQTMPAVEVFNNPAPFYLPTKKEAFELLRRSSQDAQNQASRKQRDDKKLPPPQCRVCGQTGHIYWKLDKNGVHECPRRRQQVAQHNAELEILRAQASSEIKAFKERDFAMKNITPNCSLSESTPIDAAPYLEAWQANRANPNLHSHLQQPAALPEDGRAKYINQLQTDNLSHPGWVRNQLTNRRSTLTSQMSTSHVAGKRMNPPNLPPRPQTSNSSANPLIWPNSRCLARRQGTRLHPQSATSQIPKKRGPYKKKEGKEGQNSITPPNRVVGRDGMVFLSSPKQAQDEMVSQKRGGGADATVETGLVTPPMEQPQPSTPSSTSTCKVGETYTVQKNVGATKEVKMLRHSTIPPVPPVSETNAASAMESNGANATEHAQSGPALAAGDASWRPLSHRSKAATLGLQYGPPCLLATAATCYLTSESSPIPLFRPIHLDSPSLKRYFFGGSDDKQTETTSVGDAERQVNKDDAEKSGQQDPPSQKRVAKGYSEEDEDAGESQSAWQTITAKFPASPSPSKLGDTIIDYIVPNWVKVLPGFIRKLQNELSMAPGSLAEEIWYQANDPEINPEIIWDASVRVSNELCDEEKAFLKKRAQFTKAALARYLDIPEAQIHPDDVPVIAMCGSGGGLRALVAGTSSYLSSKEHGLFDCVTYTAGVSGSCWLQTLYYSDLTQRSHARIIRHLKNRLGVHIAFPPDALELLVSAPTNKYLLSGLVEKAKGIPDADFGLVDIYGALLAARLLVPKGELSVSEYDFKVSNQRRFTDNGSHPLPIYTAVRHEIPLAEQTDTDVIAAEAKARREAWFQWFEFTPYEMWCEEISAGIPTWAMGRRFENGRTVWRDNGLALPEVRVPLLMGIWGSAFCATLSHYYREIRPLMRSLTGLGGSIDAMISERDDDLVKVHPIDPAAMPNYALGMREFLPASCPESIFEQKNFQFMDAGMSNNLPIYPLLRPGRNVDILVAFDASADVKTDNWLKVADGYARQRGIKGWPVGAGWPPDDESMEDLQKDLDRAQAKSEQQAQEKLEEAKDKSTEDKKGGKKSKDLGYCNIWVGTTEERTSDSAHPEPKQVDEDWELMHPESGITVVYFPFLANPKVPGVDPKVSDFMSTWNFVYTPEQIDSVVNLARANYSEGAERTKRTVRAVYERKKAQREQREKDERERRWRWKLSQGRIAGRRVGGESEHGDQFS</sequence>
<protein>
    <recommendedName>
        <fullName evidence="6">Lysophospholipase</fullName>
        <ecNumber evidence="6">3.1.1.5</ecNumber>
    </recommendedName>
</protein>
<keyword evidence="2 5" id="KW-0378">Hydrolase</keyword>
<dbReference type="PROSITE" id="PS51210">
    <property type="entry name" value="PLA2C"/>
    <property type="match status" value="1"/>
</dbReference>
<dbReference type="PANTHER" id="PTHR10728">
    <property type="entry name" value="CYTOSOLIC PHOSPHOLIPASE A2"/>
    <property type="match status" value="1"/>
</dbReference>
<dbReference type="PANTHER" id="PTHR10728:SF40">
    <property type="entry name" value="PATATIN FAMILY PROTEIN"/>
    <property type="match status" value="1"/>
</dbReference>
<dbReference type="VEuPathDB" id="FungiDB:CC77DRAFT_1009916"/>
<comment type="catalytic activity">
    <reaction evidence="6">
        <text>a 1-acyl-sn-glycero-3-phosphocholine + H2O = sn-glycerol 3-phosphocholine + a fatty acid + H(+)</text>
        <dbReference type="Rhea" id="RHEA:15177"/>
        <dbReference type="ChEBI" id="CHEBI:15377"/>
        <dbReference type="ChEBI" id="CHEBI:15378"/>
        <dbReference type="ChEBI" id="CHEBI:16870"/>
        <dbReference type="ChEBI" id="CHEBI:28868"/>
        <dbReference type="ChEBI" id="CHEBI:58168"/>
        <dbReference type="EC" id="3.1.1.5"/>
    </reaction>
</comment>
<name>A0A177DI69_ALTAL</name>
<accession>A0A177DI69</accession>
<dbReference type="EMBL" id="KV441481">
    <property type="protein sequence ID" value="OAG19443.1"/>
    <property type="molecule type" value="Genomic_DNA"/>
</dbReference>
<feature type="region of interest" description="Disordered" evidence="7">
    <location>
        <begin position="140"/>
        <end position="159"/>
    </location>
</feature>
<evidence type="ECO:0000256" key="4">
    <source>
        <dbReference type="ARBA" id="ARBA00023098"/>
    </source>
</evidence>
<keyword evidence="3 5" id="KW-0442">Lipid degradation</keyword>
<keyword evidence="10" id="KW-1185">Reference proteome</keyword>
<dbReference type="KEGG" id="aalt:CC77DRAFT_1009916"/>
<evidence type="ECO:0000256" key="3">
    <source>
        <dbReference type="ARBA" id="ARBA00022963"/>
    </source>
</evidence>
<feature type="compositionally biased region" description="Basic and acidic residues" evidence="7">
    <location>
        <begin position="1"/>
        <end position="18"/>
    </location>
</feature>
<gene>
    <name evidence="9" type="ORF">CC77DRAFT_1009916</name>
</gene>
<evidence type="ECO:0000313" key="10">
    <source>
        <dbReference type="Proteomes" id="UP000077248"/>
    </source>
</evidence>
<feature type="region of interest" description="Disordered" evidence="7">
    <location>
        <begin position="505"/>
        <end position="595"/>
    </location>
</feature>
<dbReference type="GO" id="GO:0004623">
    <property type="term" value="F:phospholipase A2 activity"/>
    <property type="evidence" value="ECO:0007669"/>
    <property type="project" value="TreeGrafter"/>
</dbReference>
<dbReference type="SUPFAM" id="SSF52151">
    <property type="entry name" value="FabD/lysophospholipase-like"/>
    <property type="match status" value="1"/>
</dbReference>
<feature type="compositionally biased region" description="Basic and acidic residues" evidence="7">
    <location>
        <begin position="782"/>
        <end position="796"/>
    </location>
</feature>
<dbReference type="GO" id="GO:0046475">
    <property type="term" value="P:glycerophospholipid catabolic process"/>
    <property type="evidence" value="ECO:0007669"/>
    <property type="project" value="TreeGrafter"/>
</dbReference>
<feature type="region of interest" description="Disordered" evidence="7">
    <location>
        <begin position="1330"/>
        <end position="1361"/>
    </location>
</feature>
<evidence type="ECO:0000259" key="8">
    <source>
        <dbReference type="PROSITE" id="PS51210"/>
    </source>
</evidence>
<evidence type="ECO:0000256" key="7">
    <source>
        <dbReference type="SAM" id="MobiDB-lite"/>
    </source>
</evidence>
<evidence type="ECO:0000313" key="9">
    <source>
        <dbReference type="EMBL" id="OAG19443.1"/>
    </source>
</evidence>
<feature type="compositionally biased region" description="Polar residues" evidence="7">
    <location>
        <begin position="680"/>
        <end position="699"/>
    </location>
</feature>